<evidence type="ECO:0000259" key="10">
    <source>
        <dbReference type="Pfam" id="PF23598"/>
    </source>
</evidence>
<name>A0A3P6DPM7_BRAOL</name>
<evidence type="ECO:0000256" key="4">
    <source>
        <dbReference type="ARBA" id="ARBA00022741"/>
    </source>
</evidence>
<evidence type="ECO:0000259" key="9">
    <source>
        <dbReference type="Pfam" id="PF23559"/>
    </source>
</evidence>
<evidence type="ECO:0000256" key="1">
    <source>
        <dbReference type="ARBA" id="ARBA00008894"/>
    </source>
</evidence>
<proteinExistence type="inferred from homology"/>
<evidence type="ECO:0000256" key="7">
    <source>
        <dbReference type="SAM" id="Coils"/>
    </source>
</evidence>
<evidence type="ECO:0000256" key="5">
    <source>
        <dbReference type="ARBA" id="ARBA00022821"/>
    </source>
</evidence>
<dbReference type="FunFam" id="1.10.8.430:FF:000003">
    <property type="entry name" value="Probable disease resistance protein At5g66910"/>
    <property type="match status" value="1"/>
</dbReference>
<dbReference type="FunFam" id="3.40.50.300:FF:001091">
    <property type="entry name" value="Probable disease resistance protein At1g61300"/>
    <property type="match status" value="1"/>
</dbReference>
<evidence type="ECO:0000256" key="2">
    <source>
        <dbReference type="ARBA" id="ARBA00022614"/>
    </source>
</evidence>
<dbReference type="GO" id="GO:0043531">
    <property type="term" value="F:ADP binding"/>
    <property type="evidence" value="ECO:0007669"/>
    <property type="project" value="InterPro"/>
</dbReference>
<evidence type="ECO:0000313" key="11">
    <source>
        <dbReference type="EMBL" id="VDD25591.1"/>
    </source>
</evidence>
<sequence>MADIVSACCAVFQCLQPFCKSLAARKSYISKFDDNLMEFRRALDDLEAKSADLERKVKEEEVKGQQRLDQVERWFLKFQTIKIKADRLVADASAVQQRRSTSGCCSSSIISTYRCGKKIPKILSEVKNLYTEEVSKVMTRQATVPVYEEKSDQQTVGLDTKLDSTWSCLMKDGTRILGLYGMGGVGKTTLLTLVYKRLGEVKDKFDVVIWVEDVDIGKIQDDIAKRLGLYDENWREKTQREKSVEIGRVLKGWKPRFVLLLDDLYEKVSLKKIGIPLRGREYKIVFTTRSEDVCLRMKANENIKVECLAEEDAFDLLMQTSGRDTLTGEMLDLAEEIVKKCDGLPLALKVIGKCLSSKTTEDEWRDVLDAFVHSPDLVKGMKNKMFSVLKVSYDRLEEDAKLCFQYCSLFPLAYNIKQDELVEYWIGEGIIDVSRGRERAKFRGVEIINTLVGACLLLKDDESKQKVYLHNMIREMALWIVSEVRDGKMFIVKTDAGLETLPYVTDWTAVTKMSLMNNEIQDIPDDPEFPDQARLMTLFLQNNKLVDIVGRFFQVMSTLVVLDLSSNPDITKLPDQISELVSLRYLKLFGTSIKVLPEGFSKLGKLIHLDLESTSNLQSISLISGLLKLQVLRFYDSAAAFDISLLKSLERLKALKLLTITVREDDVLKAFLESKELPRCTQGLDLDKLEVSGVSGKSFAATFGEFVTLSKLRMTDCDIKESETEWEENRRLQCSSPAPSNQITPRTLWFKTLSAVVLHSCLDLMDLTWLIYAANLESLEVKNSPKMKEVISQQKAGYVVVEPFQKLQVFELGYLNELESIYWTPLLLPRLQNVSITKCPKLRKLPLHSTSVERVDALHIEVDDGWLVGVEWEDGAEERFRLAIHTASIS</sequence>
<feature type="domain" description="NB-ARC" evidence="8">
    <location>
        <begin position="160"/>
        <end position="324"/>
    </location>
</feature>
<organism evidence="11">
    <name type="scientific">Brassica oleracea</name>
    <name type="common">Wild cabbage</name>
    <dbReference type="NCBI Taxonomy" id="3712"/>
    <lineage>
        <taxon>Eukaryota</taxon>
        <taxon>Viridiplantae</taxon>
        <taxon>Streptophyta</taxon>
        <taxon>Embryophyta</taxon>
        <taxon>Tracheophyta</taxon>
        <taxon>Spermatophyta</taxon>
        <taxon>Magnoliopsida</taxon>
        <taxon>eudicotyledons</taxon>
        <taxon>Gunneridae</taxon>
        <taxon>Pentapetalae</taxon>
        <taxon>rosids</taxon>
        <taxon>malvids</taxon>
        <taxon>Brassicales</taxon>
        <taxon>Brassicaceae</taxon>
        <taxon>Brassiceae</taxon>
        <taxon>Brassica</taxon>
    </lineage>
</organism>
<dbReference type="Pfam" id="PF23559">
    <property type="entry name" value="WHD_DRP"/>
    <property type="match status" value="1"/>
</dbReference>
<dbReference type="Gene3D" id="3.40.50.300">
    <property type="entry name" value="P-loop containing nucleotide triphosphate hydrolases"/>
    <property type="match status" value="1"/>
</dbReference>
<dbReference type="Gene3D" id="1.10.10.10">
    <property type="entry name" value="Winged helix-like DNA-binding domain superfamily/Winged helix DNA-binding domain"/>
    <property type="match status" value="1"/>
</dbReference>
<keyword evidence="6" id="KW-0067">ATP-binding</keyword>
<protein>
    <submittedName>
        <fullName evidence="11">Uncharacterized protein</fullName>
    </submittedName>
</protein>
<comment type="similarity">
    <text evidence="1">Belongs to the disease resistance NB-LRR family.</text>
</comment>
<dbReference type="InterPro" id="IPR050905">
    <property type="entry name" value="Plant_NBS-LRR"/>
</dbReference>
<feature type="domain" description="Disease resistance protein winged helix" evidence="9">
    <location>
        <begin position="409"/>
        <end position="477"/>
    </location>
</feature>
<dbReference type="FunFam" id="1.10.10.10:FF:000322">
    <property type="entry name" value="Probable disease resistance protein At1g63360"/>
    <property type="match status" value="1"/>
</dbReference>
<dbReference type="Gene3D" id="1.10.8.430">
    <property type="entry name" value="Helical domain of apoptotic protease-activating factors"/>
    <property type="match status" value="1"/>
</dbReference>
<keyword evidence="5" id="KW-0611">Plant defense</keyword>
<dbReference type="InterPro" id="IPR042197">
    <property type="entry name" value="Apaf_helical"/>
</dbReference>
<dbReference type="InterPro" id="IPR027417">
    <property type="entry name" value="P-loop_NTPase"/>
</dbReference>
<keyword evidence="3" id="KW-0677">Repeat</keyword>
<dbReference type="GO" id="GO:0005524">
    <property type="term" value="F:ATP binding"/>
    <property type="evidence" value="ECO:0007669"/>
    <property type="project" value="UniProtKB-KW"/>
</dbReference>
<reference evidence="11" key="1">
    <citation type="submission" date="2018-11" db="EMBL/GenBank/DDBJ databases">
        <authorList>
            <consortium name="Genoscope - CEA"/>
            <person name="William W."/>
        </authorList>
    </citation>
    <scope>NUCLEOTIDE SEQUENCE</scope>
</reference>
<dbReference type="Pfam" id="PF23598">
    <property type="entry name" value="LRR_14"/>
    <property type="match status" value="1"/>
</dbReference>
<evidence type="ECO:0000256" key="6">
    <source>
        <dbReference type="ARBA" id="ARBA00022840"/>
    </source>
</evidence>
<dbReference type="InterPro" id="IPR055414">
    <property type="entry name" value="LRR_R13L4/SHOC2-like"/>
</dbReference>
<dbReference type="PANTHER" id="PTHR33463:SF220">
    <property type="entry name" value="NB-ARC DOMAIN-CONTAINING PROTEIN"/>
    <property type="match status" value="1"/>
</dbReference>
<dbReference type="InterPro" id="IPR058922">
    <property type="entry name" value="WHD_DRP"/>
</dbReference>
<evidence type="ECO:0000259" key="8">
    <source>
        <dbReference type="Pfam" id="PF00931"/>
    </source>
</evidence>
<gene>
    <name evidence="11" type="ORF">BOLC2T10941H</name>
</gene>
<dbReference type="InterPro" id="IPR036388">
    <property type="entry name" value="WH-like_DNA-bd_sf"/>
</dbReference>
<keyword evidence="4" id="KW-0547">Nucleotide-binding</keyword>
<dbReference type="InterPro" id="IPR002182">
    <property type="entry name" value="NB-ARC"/>
</dbReference>
<dbReference type="SUPFAM" id="SSF52540">
    <property type="entry name" value="P-loop containing nucleoside triphosphate hydrolases"/>
    <property type="match status" value="1"/>
</dbReference>
<dbReference type="SUPFAM" id="SSF52058">
    <property type="entry name" value="L domain-like"/>
    <property type="match status" value="1"/>
</dbReference>
<dbReference type="Pfam" id="PF00931">
    <property type="entry name" value="NB-ARC"/>
    <property type="match status" value="1"/>
</dbReference>
<dbReference type="InterPro" id="IPR032675">
    <property type="entry name" value="LRR_dom_sf"/>
</dbReference>
<dbReference type="Gene3D" id="3.80.10.10">
    <property type="entry name" value="Ribonuclease Inhibitor"/>
    <property type="match status" value="1"/>
</dbReference>
<evidence type="ECO:0000256" key="3">
    <source>
        <dbReference type="ARBA" id="ARBA00022737"/>
    </source>
</evidence>
<dbReference type="GO" id="GO:0006952">
    <property type="term" value="P:defense response"/>
    <property type="evidence" value="ECO:0007669"/>
    <property type="project" value="UniProtKB-KW"/>
</dbReference>
<accession>A0A3P6DPM7</accession>
<keyword evidence="7" id="KW-0175">Coiled coil</keyword>
<feature type="coiled-coil region" evidence="7">
    <location>
        <begin position="29"/>
        <end position="63"/>
    </location>
</feature>
<dbReference type="PANTHER" id="PTHR33463">
    <property type="entry name" value="NB-ARC DOMAIN-CONTAINING PROTEIN-RELATED"/>
    <property type="match status" value="1"/>
</dbReference>
<dbReference type="EMBL" id="LR031874">
    <property type="protein sequence ID" value="VDD25591.1"/>
    <property type="molecule type" value="Genomic_DNA"/>
</dbReference>
<keyword evidence="2" id="KW-0433">Leucine-rich repeat</keyword>
<feature type="domain" description="Disease resistance R13L4/SHOC-2-like LRR" evidence="10">
    <location>
        <begin position="559"/>
        <end position="837"/>
    </location>
</feature>
<dbReference type="PRINTS" id="PR00364">
    <property type="entry name" value="DISEASERSIST"/>
</dbReference>
<dbReference type="AlphaFoldDB" id="A0A3P6DPM7"/>